<dbReference type="eggNOG" id="COG2366">
    <property type="taxonomic scope" value="Bacteria"/>
</dbReference>
<dbReference type="SUPFAM" id="SSF56235">
    <property type="entry name" value="N-terminal nucleophile aminohydrolases (Ntn hydrolases)"/>
    <property type="match status" value="1"/>
</dbReference>
<dbReference type="Gene3D" id="3.60.20.10">
    <property type="entry name" value="Glutamine Phosphoribosylpyrophosphate, subunit 1, domain 1"/>
    <property type="match status" value="1"/>
</dbReference>
<dbReference type="KEGG" id="rbi:RB2501_05420"/>
<dbReference type="STRING" id="313596.RB2501_05420"/>
<feature type="binding site" evidence="5">
    <location>
        <position position="370"/>
    </location>
    <ligand>
        <name>Ca(2+)</name>
        <dbReference type="ChEBI" id="CHEBI:29108"/>
    </ligand>
</feature>
<evidence type="ECO:0000256" key="3">
    <source>
        <dbReference type="ARBA" id="ARBA00023145"/>
    </source>
</evidence>
<reference evidence="6 7" key="1">
    <citation type="journal article" date="2009" name="J. Bacteriol.">
        <title>Complete genome sequence of Robiginitalea biformata HTCC2501.</title>
        <authorList>
            <person name="Oh H.M."/>
            <person name="Giovannoni S.J."/>
            <person name="Lee K."/>
            <person name="Ferriera S."/>
            <person name="Johnson J."/>
            <person name="Cho J.C."/>
        </authorList>
    </citation>
    <scope>NUCLEOTIDE SEQUENCE [LARGE SCALE GENOMIC DNA]</scope>
    <source>
        <strain evidence="7">ATCC BAA-864 / HTCC2501 / KCTC 12146</strain>
    </source>
</reference>
<gene>
    <name evidence="6" type="ordered locus">RB2501_05420</name>
</gene>
<keyword evidence="2" id="KW-0378">Hydrolase</keyword>
<dbReference type="GO" id="GO:0016811">
    <property type="term" value="F:hydrolase activity, acting on carbon-nitrogen (but not peptide) bonds, in linear amides"/>
    <property type="evidence" value="ECO:0007669"/>
    <property type="project" value="InterPro"/>
</dbReference>
<proteinExistence type="inferred from homology"/>
<evidence type="ECO:0000256" key="1">
    <source>
        <dbReference type="ARBA" id="ARBA00006586"/>
    </source>
</evidence>
<comment type="similarity">
    <text evidence="1">Belongs to the peptidase S45 family.</text>
</comment>
<dbReference type="PIRSF" id="PIRSF001227">
    <property type="entry name" value="Pen_acylase"/>
    <property type="match status" value="1"/>
</dbReference>
<comment type="cofactor">
    <cofactor evidence="5">
        <name>Ca(2+)</name>
        <dbReference type="ChEBI" id="CHEBI:29108"/>
    </cofactor>
    <text evidence="5">Binds 1 Ca(2+) ion per dimer.</text>
</comment>
<dbReference type="Proteomes" id="UP000009049">
    <property type="component" value="Chromosome"/>
</dbReference>
<keyword evidence="5" id="KW-0106">Calcium</keyword>
<dbReference type="InterPro" id="IPR002692">
    <property type="entry name" value="S45"/>
</dbReference>
<protein>
    <submittedName>
        <fullName evidence="6">Penicillin acylase</fullName>
    </submittedName>
</protein>
<dbReference type="InterPro" id="IPR023343">
    <property type="entry name" value="Penicillin_amidase_dom1"/>
</dbReference>
<dbReference type="InterPro" id="IPR014395">
    <property type="entry name" value="Pen/GL7ACA/AHL_acylase"/>
</dbReference>
<dbReference type="CDD" id="cd03747">
    <property type="entry name" value="Ntn_PGA_like"/>
    <property type="match status" value="1"/>
</dbReference>
<evidence type="ECO:0000313" key="7">
    <source>
        <dbReference type="Proteomes" id="UP000009049"/>
    </source>
</evidence>
<organism evidence="6 7">
    <name type="scientific">Robiginitalea biformata (strain ATCC BAA-864 / DSM 15991 / KCTC 12146 / HTCC2501)</name>
    <dbReference type="NCBI Taxonomy" id="313596"/>
    <lineage>
        <taxon>Bacteria</taxon>
        <taxon>Pseudomonadati</taxon>
        <taxon>Bacteroidota</taxon>
        <taxon>Flavobacteriia</taxon>
        <taxon>Flavobacteriales</taxon>
        <taxon>Flavobacteriaceae</taxon>
        <taxon>Robiginitalea</taxon>
    </lineage>
</organism>
<keyword evidence="3" id="KW-0865">Zymogen</keyword>
<dbReference type="Gene3D" id="1.10.439.10">
    <property type="entry name" value="Penicillin Amidohydrolase, domain 1"/>
    <property type="match status" value="1"/>
</dbReference>
<sequence>MEKLPNSPRLAYRRLLKALQPVVGAVLLMATLTACRQEREAGPTIPGIQENVEVIRDPYGINHIYAKNEHDLFFAQGYLAARDRLFQFEIWRRQATGTVAEILGERELQRDIGTRLFAYRGDLEEDFGVYHPRGSAIIRAYTDGVNAYIEEALAHPESLPLEFRALGILPGKWTPDVVISRHQGLLGNSDEELAIGRAVAAIGEEAVKSLLWFHPKEPDLELADGIDAESLSEDILKLYNAYRKPVRFEPEDMDPGFPGSSVALENLMGNPDTPDLLTAADKPALPVSDSLSIGSNNWVVAGERTASGHPVMANDPHRRISVPSLRYMVHLVAPGWDVIGGGEPEIPGVSIGHNPHGAWGLTVFRTDGEDIYVYDTDPEDPDRYRYREGWEEMETIRESIPVKGREAEDVTLKYTRHGPVLFQDTLRNKAYAMRCAWLEPGGAPYLASLRMDQARSWEEFREACNYSHIPGENMVWADTAGNIGWQAVGIAPIRPNFSGLVPVPGDGSHEWDGYLPIVEKPHALNPDKDFIATANQNVSPPEYDRWDAVGYSWSDPFRGDRIEEVLGREKPLDLKEMQALQTDYLSLPARELTPYLQGMEFSGRAAEAREQLSGWDYRLEPESVAAAIYVAWENRIREAAHEQFVPEAAKPHIGSLQLERILQWVREPGQRFGNPSARSAFLKEAFESAVEGLEQRLGADMSQWQYGQPKLKHITIRHPLSGLLPDRRESLDLGPLPRGGNGYTPGSTGNNMNQSSGATFRLVVPVGDWDRARAMNSPGQSGDPDSPYYGNLFEAWARDQYFPLYYSRDSILKHADARMVLQPE</sequence>
<dbReference type="Gene3D" id="2.30.120.10">
    <property type="match status" value="1"/>
</dbReference>
<dbReference type="GO" id="GO:0046872">
    <property type="term" value="F:metal ion binding"/>
    <property type="evidence" value="ECO:0007669"/>
    <property type="project" value="UniProtKB-KW"/>
</dbReference>
<dbReference type="Pfam" id="PF01804">
    <property type="entry name" value="Penicil_amidase"/>
    <property type="match status" value="1"/>
</dbReference>
<dbReference type="InterPro" id="IPR029055">
    <property type="entry name" value="Ntn_hydrolases_N"/>
</dbReference>
<keyword evidence="7" id="KW-1185">Reference proteome</keyword>
<keyword evidence="5" id="KW-0479">Metal-binding</keyword>
<dbReference type="PROSITE" id="PS51257">
    <property type="entry name" value="PROKAR_LIPOPROTEIN"/>
    <property type="match status" value="1"/>
</dbReference>
<dbReference type="RefSeq" id="WP_015753069.1">
    <property type="nucleotide sequence ID" value="NC_013222.1"/>
</dbReference>
<feature type="active site" description="Nucleophile" evidence="4">
    <location>
        <position position="295"/>
    </location>
</feature>
<name>A4CHA4_ROBBH</name>
<feature type="binding site" evidence="5">
    <location>
        <position position="367"/>
    </location>
    <ligand>
        <name>Ca(2+)</name>
        <dbReference type="ChEBI" id="CHEBI:29108"/>
    </ligand>
</feature>
<dbReference type="PANTHER" id="PTHR34218:SF4">
    <property type="entry name" value="ACYL-HOMOSERINE LACTONE ACYLASE QUIP"/>
    <property type="match status" value="1"/>
</dbReference>
<dbReference type="EMBL" id="CP001712">
    <property type="protein sequence ID" value="EAR16312.1"/>
    <property type="molecule type" value="Genomic_DNA"/>
</dbReference>
<dbReference type="InterPro" id="IPR043146">
    <property type="entry name" value="Penicillin_amidase_N_B-knob"/>
</dbReference>
<feature type="binding site" evidence="5">
    <location>
        <position position="192"/>
    </location>
    <ligand>
        <name>Ca(2+)</name>
        <dbReference type="ChEBI" id="CHEBI:29108"/>
    </ligand>
</feature>
<evidence type="ECO:0000313" key="6">
    <source>
        <dbReference type="EMBL" id="EAR16312.1"/>
    </source>
</evidence>
<dbReference type="HOGENOM" id="CLU_011790_0_1_10"/>
<evidence type="ECO:0000256" key="5">
    <source>
        <dbReference type="PIRSR" id="PIRSR001227-2"/>
    </source>
</evidence>
<accession>A4CHA4</accession>
<evidence type="ECO:0000256" key="2">
    <source>
        <dbReference type="ARBA" id="ARBA00022801"/>
    </source>
</evidence>
<evidence type="ECO:0000256" key="4">
    <source>
        <dbReference type="PIRSR" id="PIRSR001227-1"/>
    </source>
</evidence>
<dbReference type="GO" id="GO:0017000">
    <property type="term" value="P:antibiotic biosynthetic process"/>
    <property type="evidence" value="ECO:0007669"/>
    <property type="project" value="InterPro"/>
</dbReference>
<dbReference type="AlphaFoldDB" id="A4CHA4"/>
<dbReference type="PANTHER" id="PTHR34218">
    <property type="entry name" value="PEPTIDASE S45 PENICILLIN AMIDASE"/>
    <property type="match status" value="1"/>
</dbReference>
<dbReference type="InterPro" id="IPR043147">
    <property type="entry name" value="Penicillin_amidase_A-knob"/>
</dbReference>
<dbReference type="Gene3D" id="1.10.1400.10">
    <property type="match status" value="1"/>
</dbReference>
<dbReference type="MEROPS" id="S45.003"/>